<name>A0A1E1F187_9SPHN</name>
<dbReference type="Proteomes" id="UP000218272">
    <property type="component" value="Chromosome SCLO_1"/>
</dbReference>
<evidence type="ECO:0000313" key="2">
    <source>
        <dbReference type="Proteomes" id="UP000218272"/>
    </source>
</evidence>
<keyword evidence="2" id="KW-1185">Reference proteome</keyword>
<dbReference type="EMBL" id="AP017655">
    <property type="protein sequence ID" value="BAV64222.1"/>
    <property type="molecule type" value="Genomic_DNA"/>
</dbReference>
<sequence length="136" mass="14749">MSLTLIALAAAAATHTVQIDHGGTPVEATYTARADIRTRTVGAHTPNRTDMRRCHWKATIMIDRQLSHSPSLARAIPADREFSGSEAGACTPGRDIGVRQIAQHQEKIHAHLMTVAQRDRGPLLAELDAIRNLASN</sequence>
<organism evidence="1 2">
    <name type="scientific">Sphingobium cloacae</name>
    <dbReference type="NCBI Taxonomy" id="120107"/>
    <lineage>
        <taxon>Bacteria</taxon>
        <taxon>Pseudomonadati</taxon>
        <taxon>Pseudomonadota</taxon>
        <taxon>Alphaproteobacteria</taxon>
        <taxon>Sphingomonadales</taxon>
        <taxon>Sphingomonadaceae</taxon>
        <taxon>Sphingobium</taxon>
    </lineage>
</organism>
<proteinExistence type="predicted"/>
<dbReference type="KEGG" id="sclo:SCLO_1011820"/>
<protein>
    <submittedName>
        <fullName evidence="1">Uncharacterized protein</fullName>
    </submittedName>
</protein>
<dbReference type="RefSeq" id="WP_066515496.1">
    <property type="nucleotide sequence ID" value="NZ_AP017655.1"/>
</dbReference>
<accession>A0A1E1F187</accession>
<evidence type="ECO:0000313" key="1">
    <source>
        <dbReference type="EMBL" id="BAV64222.1"/>
    </source>
</evidence>
<gene>
    <name evidence="1" type="ORF">SCLO_1011820</name>
</gene>
<reference evidence="1 2" key="1">
    <citation type="submission" date="2016-10" db="EMBL/GenBank/DDBJ databases">
        <title>Complete Genome Sequence of the Nonylphenol-Degrading Bacterium Sphingobium cloacae JCM 10874T.</title>
        <authorList>
            <person name="Ootsuka M."/>
            <person name="Nishizawa T."/>
            <person name="Ohta H."/>
        </authorList>
    </citation>
    <scope>NUCLEOTIDE SEQUENCE [LARGE SCALE GENOMIC DNA]</scope>
    <source>
        <strain evidence="1 2">JCM 10874</strain>
    </source>
</reference>
<dbReference type="OrthoDB" id="7506756at2"/>
<dbReference type="AlphaFoldDB" id="A0A1E1F187"/>